<reference evidence="2 3" key="1">
    <citation type="submission" date="2019-05" db="EMBL/GenBank/DDBJ databases">
        <title>Another draft genome of Portunus trituberculatus and its Hox gene families provides insights of decapod evolution.</title>
        <authorList>
            <person name="Jeong J.-H."/>
            <person name="Song I."/>
            <person name="Kim S."/>
            <person name="Choi T."/>
            <person name="Kim D."/>
            <person name="Ryu S."/>
            <person name="Kim W."/>
        </authorList>
    </citation>
    <scope>NUCLEOTIDE SEQUENCE [LARGE SCALE GENOMIC DNA]</scope>
    <source>
        <tissue evidence="2">Muscle</tissue>
    </source>
</reference>
<dbReference type="AlphaFoldDB" id="A0A5B7DB99"/>
<organism evidence="2 3">
    <name type="scientific">Portunus trituberculatus</name>
    <name type="common">Swimming crab</name>
    <name type="synonym">Neptunus trituberculatus</name>
    <dbReference type="NCBI Taxonomy" id="210409"/>
    <lineage>
        <taxon>Eukaryota</taxon>
        <taxon>Metazoa</taxon>
        <taxon>Ecdysozoa</taxon>
        <taxon>Arthropoda</taxon>
        <taxon>Crustacea</taxon>
        <taxon>Multicrustacea</taxon>
        <taxon>Malacostraca</taxon>
        <taxon>Eumalacostraca</taxon>
        <taxon>Eucarida</taxon>
        <taxon>Decapoda</taxon>
        <taxon>Pleocyemata</taxon>
        <taxon>Brachyura</taxon>
        <taxon>Eubrachyura</taxon>
        <taxon>Portunoidea</taxon>
        <taxon>Portunidae</taxon>
        <taxon>Portuninae</taxon>
        <taxon>Portunus</taxon>
    </lineage>
</organism>
<comment type="caution">
    <text evidence="2">The sequence shown here is derived from an EMBL/GenBank/DDBJ whole genome shotgun (WGS) entry which is preliminary data.</text>
</comment>
<sequence length="103" mass="11121">MGPRKGGEETRGVVKPTRSRIRCSGDGKTTTTTTTTTTITTATATTMRLFFYLTSPERSPLLLLLLSALLASPDSLLASLSSEPRHLISLSPSHPPLIIIHEF</sequence>
<proteinExistence type="predicted"/>
<feature type="region of interest" description="Disordered" evidence="1">
    <location>
        <begin position="1"/>
        <end position="33"/>
    </location>
</feature>
<protein>
    <submittedName>
        <fullName evidence="2">Uncharacterized protein</fullName>
    </submittedName>
</protein>
<evidence type="ECO:0000256" key="1">
    <source>
        <dbReference type="SAM" id="MobiDB-lite"/>
    </source>
</evidence>
<keyword evidence="3" id="KW-1185">Reference proteome</keyword>
<feature type="compositionally biased region" description="Basic and acidic residues" evidence="1">
    <location>
        <begin position="1"/>
        <end position="12"/>
    </location>
</feature>
<dbReference type="Proteomes" id="UP000324222">
    <property type="component" value="Unassembled WGS sequence"/>
</dbReference>
<evidence type="ECO:0000313" key="2">
    <source>
        <dbReference type="EMBL" id="MPC18513.1"/>
    </source>
</evidence>
<accession>A0A5B7DB99</accession>
<name>A0A5B7DB99_PORTR</name>
<dbReference type="EMBL" id="VSRR010000687">
    <property type="protein sequence ID" value="MPC18513.1"/>
    <property type="molecule type" value="Genomic_DNA"/>
</dbReference>
<gene>
    <name evidence="2" type="ORF">E2C01_011398</name>
</gene>
<evidence type="ECO:0000313" key="3">
    <source>
        <dbReference type="Proteomes" id="UP000324222"/>
    </source>
</evidence>